<dbReference type="Proteomes" id="UP000195880">
    <property type="component" value="Chromosome"/>
</dbReference>
<dbReference type="InterPro" id="IPR006674">
    <property type="entry name" value="HD_domain"/>
</dbReference>
<proteinExistence type="predicted"/>
<dbReference type="InterPro" id="IPR003607">
    <property type="entry name" value="HD/PDEase_dom"/>
</dbReference>
<keyword evidence="4" id="KW-1185">Reference proteome</keyword>
<gene>
    <name evidence="3" type="ORF">SMD44_00270</name>
</gene>
<dbReference type="PROSITE" id="PS51831">
    <property type="entry name" value="HD"/>
    <property type="match status" value="1"/>
</dbReference>
<evidence type="ECO:0000313" key="3">
    <source>
        <dbReference type="EMBL" id="ARX80872.1"/>
    </source>
</evidence>
<dbReference type="InterPro" id="IPR050135">
    <property type="entry name" value="dGTPase-like"/>
</dbReference>
<feature type="region of interest" description="Disordered" evidence="1">
    <location>
        <begin position="1"/>
        <end position="25"/>
    </location>
</feature>
<feature type="compositionally biased region" description="Polar residues" evidence="1">
    <location>
        <begin position="1"/>
        <end position="14"/>
    </location>
</feature>
<evidence type="ECO:0000256" key="1">
    <source>
        <dbReference type="SAM" id="MobiDB-lite"/>
    </source>
</evidence>
<dbReference type="SMART" id="SM00471">
    <property type="entry name" value="HDc"/>
    <property type="match status" value="1"/>
</dbReference>
<protein>
    <recommendedName>
        <fullName evidence="2">HD domain-containing protein</fullName>
    </recommendedName>
</protein>
<dbReference type="CDD" id="cd00077">
    <property type="entry name" value="HDc"/>
    <property type="match status" value="1"/>
</dbReference>
<sequence length="349" mass="38056">MDSRRNPTSPSGSEYATAPPVPTNVTGLTGEFTDPLWRAPVRLNPVEADLLRTRPLRRLHFVTHGGSSTLTTLQTYSRLEHSLGVLSLAAHFAPDDADLRVAALLHDIGHLPLSHTFEGLAGLDHHEIGLRLVRSDPIRSVLRDHGIEAGTIVDRLRGRHPSPLTGHPGLLNLDHLDSYVRSGRSAGRLDTDPAVLLSRLDLRDHTVSADAGTAAALVALIRAEARLHTSWDNVGPTSVVQRLVRRLLDHTPLTPEAVARMTDAQLWSALDSCPATRAESGRVQYEPHRLKVGPQGETGEHPGWPFSLRKIYSSAPLVDGEKLEHAAPELAAELSALRALPLDFRVSWD</sequence>
<name>A0A1Z1W376_9ACTN</name>
<accession>A0A1Z1W376</accession>
<dbReference type="PANTHER" id="PTHR11373:SF4">
    <property type="entry name" value="DEOXYNUCLEOSIDE TRIPHOSPHATE TRIPHOSPHOHYDROLASE SAMHD1"/>
    <property type="match status" value="1"/>
</dbReference>
<dbReference type="Gene3D" id="1.10.3210.10">
    <property type="entry name" value="Hypothetical protein af1432"/>
    <property type="match status" value="1"/>
</dbReference>
<dbReference type="Pfam" id="PF01966">
    <property type="entry name" value="HD"/>
    <property type="match status" value="1"/>
</dbReference>
<evidence type="ECO:0000259" key="2">
    <source>
        <dbReference type="PROSITE" id="PS51831"/>
    </source>
</evidence>
<dbReference type="GO" id="GO:0008832">
    <property type="term" value="F:dGTPase activity"/>
    <property type="evidence" value="ECO:0007669"/>
    <property type="project" value="TreeGrafter"/>
</dbReference>
<dbReference type="GO" id="GO:0006203">
    <property type="term" value="P:dGTP catabolic process"/>
    <property type="evidence" value="ECO:0007669"/>
    <property type="project" value="TreeGrafter"/>
</dbReference>
<dbReference type="RefSeq" id="WP_237306796.1">
    <property type="nucleotide sequence ID" value="NZ_CP021748.1"/>
</dbReference>
<reference evidence="3 4" key="1">
    <citation type="submission" date="2017-05" db="EMBL/GenBank/DDBJ databases">
        <title>Streptomyces alboflavus Genome sequencing and assembly.</title>
        <authorList>
            <person name="Wang Y."/>
            <person name="Du B."/>
            <person name="Ding Y."/>
            <person name="Liu H."/>
            <person name="Hou Q."/>
            <person name="Liu K."/>
            <person name="Wang C."/>
            <person name="Yao L."/>
        </authorList>
    </citation>
    <scope>NUCLEOTIDE SEQUENCE [LARGE SCALE GENOMIC DNA]</scope>
    <source>
        <strain evidence="3 4">MDJK44</strain>
    </source>
</reference>
<dbReference type="AlphaFoldDB" id="A0A1Z1W376"/>
<organism evidence="3 4">
    <name type="scientific">Streptomyces alboflavus</name>
    <dbReference type="NCBI Taxonomy" id="67267"/>
    <lineage>
        <taxon>Bacteria</taxon>
        <taxon>Bacillati</taxon>
        <taxon>Actinomycetota</taxon>
        <taxon>Actinomycetes</taxon>
        <taxon>Kitasatosporales</taxon>
        <taxon>Streptomycetaceae</taxon>
        <taxon>Streptomyces</taxon>
    </lineage>
</organism>
<dbReference type="STRING" id="67267.GCA_000716675_00828"/>
<dbReference type="PANTHER" id="PTHR11373">
    <property type="entry name" value="DEOXYNUCLEOSIDE TRIPHOSPHATE TRIPHOSPHOHYDROLASE"/>
    <property type="match status" value="1"/>
</dbReference>
<evidence type="ECO:0000313" key="4">
    <source>
        <dbReference type="Proteomes" id="UP000195880"/>
    </source>
</evidence>
<dbReference type="KEGG" id="salf:SMD44_00270"/>
<dbReference type="EMBL" id="CP021748">
    <property type="protein sequence ID" value="ARX80872.1"/>
    <property type="molecule type" value="Genomic_DNA"/>
</dbReference>
<feature type="domain" description="HD" evidence="2">
    <location>
        <begin position="78"/>
        <end position="179"/>
    </location>
</feature>
<dbReference type="SUPFAM" id="SSF109604">
    <property type="entry name" value="HD-domain/PDEase-like"/>
    <property type="match status" value="1"/>
</dbReference>